<evidence type="ECO:0000256" key="1">
    <source>
        <dbReference type="ARBA" id="ARBA00093464"/>
    </source>
</evidence>
<keyword evidence="4" id="KW-1185">Reference proteome</keyword>
<accession>A0A3N1NZV8</accession>
<evidence type="ECO:0000313" key="4">
    <source>
        <dbReference type="Proteomes" id="UP000273643"/>
    </source>
</evidence>
<evidence type="ECO:0000313" key="3">
    <source>
        <dbReference type="EMBL" id="ROQ20878.1"/>
    </source>
</evidence>
<dbReference type="Proteomes" id="UP000273643">
    <property type="component" value="Unassembled WGS sequence"/>
</dbReference>
<dbReference type="EMBL" id="RJUK01000001">
    <property type="protein sequence ID" value="ROQ20878.1"/>
    <property type="molecule type" value="Genomic_DNA"/>
</dbReference>
<dbReference type="OrthoDB" id="6400110at2"/>
<dbReference type="AlphaFoldDB" id="A0A3N1NZV8"/>
<evidence type="ECO:0000256" key="2">
    <source>
        <dbReference type="ARBA" id="ARBA00093628"/>
    </source>
</evidence>
<dbReference type="RefSeq" id="WP_123637963.1">
    <property type="nucleotide sequence ID" value="NZ_JBHYFO010000036.1"/>
</dbReference>
<organism evidence="3 4">
    <name type="scientific">Marinimicrobium koreense</name>
    <dbReference type="NCBI Taxonomy" id="306545"/>
    <lineage>
        <taxon>Bacteria</taxon>
        <taxon>Pseudomonadati</taxon>
        <taxon>Pseudomonadota</taxon>
        <taxon>Gammaproteobacteria</taxon>
        <taxon>Cellvibrionales</taxon>
        <taxon>Cellvibrionaceae</taxon>
        <taxon>Marinimicrobium</taxon>
    </lineage>
</organism>
<dbReference type="Pfam" id="PF04219">
    <property type="entry name" value="DUF413"/>
    <property type="match status" value="1"/>
</dbReference>
<protein>
    <recommendedName>
        <fullName evidence="2">Macrodomain Ori protein</fullName>
    </recommendedName>
</protein>
<comment type="similarity">
    <text evidence="1">Belongs to the MaoP family.</text>
</comment>
<name>A0A3N1NZV8_9GAMM</name>
<reference evidence="3 4" key="1">
    <citation type="submission" date="2018-11" db="EMBL/GenBank/DDBJ databases">
        <title>Genomic Encyclopedia of Type Strains, Phase IV (KMG-IV): sequencing the most valuable type-strain genomes for metagenomic binning, comparative biology and taxonomic classification.</title>
        <authorList>
            <person name="Goeker M."/>
        </authorList>
    </citation>
    <scope>NUCLEOTIDE SEQUENCE [LARGE SCALE GENOMIC DNA]</scope>
    <source>
        <strain evidence="3 4">DSM 16974</strain>
    </source>
</reference>
<proteinExistence type="inferred from homology"/>
<dbReference type="InterPro" id="IPR007335">
    <property type="entry name" value="DUF413"/>
</dbReference>
<comment type="caution">
    <text evidence="3">The sequence shown here is derived from an EMBL/GenBank/DDBJ whole genome shotgun (WGS) entry which is preliminary data.</text>
</comment>
<gene>
    <name evidence="3" type="ORF">EDC38_1496</name>
</gene>
<sequence length="97" mass="10994">MLPREHYLKQPFQDREHFPAGFDHSSQLSGIQARLIRKHGALIHALCRGEVTDPTDEDRHLLKVIAKQAAPKNPVEQAWLKYLSIVQNSSTGLRKSA</sequence>